<reference evidence="2 3" key="1">
    <citation type="submission" date="2024-10" db="EMBL/GenBank/DDBJ databases">
        <title>The Natural Products Discovery Center: Release of the First 8490 Sequenced Strains for Exploring Actinobacteria Biosynthetic Diversity.</title>
        <authorList>
            <person name="Kalkreuter E."/>
            <person name="Kautsar S.A."/>
            <person name="Yang D."/>
            <person name="Bader C.D."/>
            <person name="Teijaro C.N."/>
            <person name="Fluegel L."/>
            <person name="Davis C.M."/>
            <person name="Simpson J.R."/>
            <person name="Lauterbach L."/>
            <person name="Steele A.D."/>
            <person name="Gui C."/>
            <person name="Meng S."/>
            <person name="Li G."/>
            <person name="Viehrig K."/>
            <person name="Ye F."/>
            <person name="Su P."/>
            <person name="Kiefer A.F."/>
            <person name="Nichols A."/>
            <person name="Cepeda A.J."/>
            <person name="Yan W."/>
            <person name="Fan B."/>
            <person name="Jiang Y."/>
            <person name="Adhikari A."/>
            <person name="Zheng C.-J."/>
            <person name="Schuster L."/>
            <person name="Cowan T.M."/>
            <person name="Smanski M.J."/>
            <person name="Chevrette M.G."/>
            <person name="De Carvalho L.P.S."/>
            <person name="Shen B."/>
        </authorList>
    </citation>
    <scope>NUCLEOTIDE SEQUENCE [LARGE SCALE GENOMIC DNA]</scope>
    <source>
        <strain evidence="2 3">NPDC004045</strain>
    </source>
</reference>
<organism evidence="2 3">
    <name type="scientific">Nocardia thailandica</name>
    <dbReference type="NCBI Taxonomy" id="257275"/>
    <lineage>
        <taxon>Bacteria</taxon>
        <taxon>Bacillati</taxon>
        <taxon>Actinomycetota</taxon>
        <taxon>Actinomycetes</taxon>
        <taxon>Mycobacteriales</taxon>
        <taxon>Nocardiaceae</taxon>
        <taxon>Nocardia</taxon>
    </lineage>
</organism>
<proteinExistence type="predicted"/>
<comment type="caution">
    <text evidence="2">The sequence shown here is derived from an EMBL/GenBank/DDBJ whole genome shotgun (WGS) entry which is preliminary data.</text>
</comment>
<evidence type="ECO:0000313" key="2">
    <source>
        <dbReference type="EMBL" id="MFF0546375.1"/>
    </source>
</evidence>
<name>A0ABW6PW34_9NOCA</name>
<feature type="compositionally biased region" description="Basic residues" evidence="1">
    <location>
        <begin position="74"/>
        <end position="96"/>
    </location>
</feature>
<keyword evidence="3" id="KW-1185">Reference proteome</keyword>
<evidence type="ECO:0000256" key="1">
    <source>
        <dbReference type="SAM" id="MobiDB-lite"/>
    </source>
</evidence>
<evidence type="ECO:0000313" key="3">
    <source>
        <dbReference type="Proteomes" id="UP001601444"/>
    </source>
</evidence>
<gene>
    <name evidence="2" type="ORF">ACFYTF_26425</name>
</gene>
<protein>
    <submittedName>
        <fullName evidence="2">Uncharacterized protein</fullName>
    </submittedName>
</protein>
<dbReference type="RefSeq" id="WP_387702748.1">
    <property type="nucleotide sequence ID" value="NZ_JBIAMX010000020.1"/>
</dbReference>
<accession>A0ABW6PW34</accession>
<dbReference type="Proteomes" id="UP001601444">
    <property type="component" value="Unassembled WGS sequence"/>
</dbReference>
<feature type="region of interest" description="Disordered" evidence="1">
    <location>
        <begin position="32"/>
        <end position="96"/>
    </location>
</feature>
<sequence>MLGFSIHGAEIRHDVPLTLFSAVTAMAVVGPRGGHALHRHGGDARPPRAPRHRPAAGRAGTATPRPAPVSGCRRGPHPRGADRRRRSARRRSAPAH</sequence>
<dbReference type="EMBL" id="JBIAMX010000020">
    <property type="protein sequence ID" value="MFF0546375.1"/>
    <property type="molecule type" value="Genomic_DNA"/>
</dbReference>